<organism evidence="1 2">
    <name type="scientific">Chara braunii</name>
    <name type="common">Braun's stonewort</name>
    <dbReference type="NCBI Taxonomy" id="69332"/>
    <lineage>
        <taxon>Eukaryota</taxon>
        <taxon>Viridiplantae</taxon>
        <taxon>Streptophyta</taxon>
        <taxon>Charophyceae</taxon>
        <taxon>Charales</taxon>
        <taxon>Characeae</taxon>
        <taxon>Chara</taxon>
    </lineage>
</organism>
<comment type="caution">
    <text evidence="1">The sequence shown here is derived from an EMBL/GenBank/DDBJ whole genome shotgun (WGS) entry which is preliminary data.</text>
</comment>
<reference evidence="1 2" key="1">
    <citation type="journal article" date="2018" name="Cell">
        <title>The Chara Genome: Secondary Complexity and Implications for Plant Terrestrialization.</title>
        <authorList>
            <person name="Nishiyama T."/>
            <person name="Sakayama H."/>
            <person name="Vries J.D."/>
            <person name="Buschmann H."/>
            <person name="Saint-Marcoux D."/>
            <person name="Ullrich K.K."/>
            <person name="Haas F.B."/>
            <person name="Vanderstraeten L."/>
            <person name="Becker D."/>
            <person name="Lang D."/>
            <person name="Vosolsobe S."/>
            <person name="Rombauts S."/>
            <person name="Wilhelmsson P.K.I."/>
            <person name="Janitza P."/>
            <person name="Kern R."/>
            <person name="Heyl A."/>
            <person name="Rumpler F."/>
            <person name="Villalobos L.I.A.C."/>
            <person name="Clay J.M."/>
            <person name="Skokan R."/>
            <person name="Toyoda A."/>
            <person name="Suzuki Y."/>
            <person name="Kagoshima H."/>
            <person name="Schijlen E."/>
            <person name="Tajeshwar N."/>
            <person name="Catarino B."/>
            <person name="Hetherington A.J."/>
            <person name="Saltykova A."/>
            <person name="Bonnot C."/>
            <person name="Breuninger H."/>
            <person name="Symeonidi A."/>
            <person name="Radhakrishnan G.V."/>
            <person name="Van Nieuwerburgh F."/>
            <person name="Deforce D."/>
            <person name="Chang C."/>
            <person name="Karol K.G."/>
            <person name="Hedrich R."/>
            <person name="Ulvskov P."/>
            <person name="Glockner G."/>
            <person name="Delwiche C.F."/>
            <person name="Petrasek J."/>
            <person name="Van de Peer Y."/>
            <person name="Friml J."/>
            <person name="Beilby M."/>
            <person name="Dolan L."/>
            <person name="Kohara Y."/>
            <person name="Sugano S."/>
            <person name="Fujiyama A."/>
            <person name="Delaux P.-M."/>
            <person name="Quint M."/>
            <person name="TheiBen G."/>
            <person name="Hagemann M."/>
            <person name="Harholt J."/>
            <person name="Dunand C."/>
            <person name="Zachgo S."/>
            <person name="Langdale J."/>
            <person name="Maumus F."/>
            <person name="Straeten D.V.D."/>
            <person name="Gould S.B."/>
            <person name="Rensing S.A."/>
        </authorList>
    </citation>
    <scope>NUCLEOTIDE SEQUENCE [LARGE SCALE GENOMIC DNA]</scope>
    <source>
        <strain evidence="1 2">S276</strain>
    </source>
</reference>
<protein>
    <submittedName>
        <fullName evidence="1">Uncharacterized protein</fullName>
    </submittedName>
</protein>
<evidence type="ECO:0000313" key="1">
    <source>
        <dbReference type="EMBL" id="GBG71199.1"/>
    </source>
</evidence>
<gene>
    <name evidence="1" type="ORF">CBR_g8502</name>
</gene>
<proteinExistence type="predicted"/>
<dbReference type="SUPFAM" id="SSF56672">
    <property type="entry name" value="DNA/RNA polymerases"/>
    <property type="match status" value="1"/>
</dbReference>
<name>A0A388KMB6_CHABU</name>
<evidence type="ECO:0000313" key="2">
    <source>
        <dbReference type="Proteomes" id="UP000265515"/>
    </source>
</evidence>
<dbReference type="InterPro" id="IPR043502">
    <property type="entry name" value="DNA/RNA_pol_sf"/>
</dbReference>
<dbReference type="EMBL" id="BFEA01000143">
    <property type="protein sequence ID" value="GBG71199.1"/>
    <property type="molecule type" value="Genomic_DNA"/>
</dbReference>
<accession>A0A388KMB6</accession>
<dbReference type="Gene3D" id="3.10.10.10">
    <property type="entry name" value="HIV Type 1 Reverse Transcriptase, subunit A, domain 1"/>
    <property type="match status" value="1"/>
</dbReference>
<dbReference type="OrthoDB" id="3695537at2759"/>
<sequence>MLKLSVNIFRGGLKQGSKRRYKTVDKKSHPVPVLVSQEEGVYYDQERELIQRMREGIQNGPCRIDDETEKELIIGEPGFLTRQDEDLVKELIREKHGAYAFNDDQRGRLDVDKIEMIRIYTVPHESWNVRGVKYPNPEDRRRVVEYLDGKIRTDVPRYSSGPYASPWFCFVKPNGVLRWVQDLQRLNAVTVRDAGGLPNADQRDPWKEEAMAQRGAVAGPSGPALRKGGQRREQRISRNLEELPIYRAGDSLRVFLRDLEEYTFRREWGDRERIANVRGAGMYKRRIEGVVAGCTRWRVCKVRLWRDIGEFPRDDVEDDLRFDGTNLEDFVESLQLAAERGEWNEEEKRKQLIARSDKGEKEEVRGIVEGSQTWKRITTEL</sequence>
<dbReference type="AlphaFoldDB" id="A0A388KMB6"/>
<dbReference type="Gramene" id="GBG71199">
    <property type="protein sequence ID" value="GBG71199"/>
    <property type="gene ID" value="CBR_g8502"/>
</dbReference>
<keyword evidence="2" id="KW-1185">Reference proteome</keyword>
<dbReference type="Proteomes" id="UP000265515">
    <property type="component" value="Unassembled WGS sequence"/>
</dbReference>